<proteinExistence type="inferred from homology"/>
<gene>
    <name evidence="3" type="ORF">SAMN05216252_12213</name>
</gene>
<comment type="similarity">
    <text evidence="1">Belongs to the barstar family.</text>
</comment>
<dbReference type="Pfam" id="PF01337">
    <property type="entry name" value="Barstar"/>
    <property type="match status" value="1"/>
</dbReference>
<keyword evidence="4" id="KW-1185">Reference proteome</keyword>
<feature type="domain" description="Barstar (barnase inhibitor)" evidence="2">
    <location>
        <begin position="2"/>
        <end position="54"/>
    </location>
</feature>
<dbReference type="Proteomes" id="UP000198280">
    <property type="component" value="Unassembled WGS sequence"/>
</dbReference>
<reference evidence="3 4" key="1">
    <citation type="submission" date="2017-06" db="EMBL/GenBank/DDBJ databases">
        <authorList>
            <person name="Kim H.J."/>
            <person name="Triplett B.A."/>
        </authorList>
    </citation>
    <scope>NUCLEOTIDE SEQUENCE [LARGE SCALE GENOMIC DNA]</scope>
    <source>
        <strain evidence="3 4">CGMCC 4.1858</strain>
    </source>
</reference>
<evidence type="ECO:0000313" key="4">
    <source>
        <dbReference type="Proteomes" id="UP000198280"/>
    </source>
</evidence>
<organism evidence="3 4">
    <name type="scientific">Actinacidiphila glaucinigra</name>
    <dbReference type="NCBI Taxonomy" id="235986"/>
    <lineage>
        <taxon>Bacteria</taxon>
        <taxon>Bacillati</taxon>
        <taxon>Actinomycetota</taxon>
        <taxon>Actinomycetes</taxon>
        <taxon>Kitasatosporales</taxon>
        <taxon>Streptomycetaceae</taxon>
        <taxon>Actinacidiphila</taxon>
    </lineage>
</organism>
<dbReference type="InterPro" id="IPR000468">
    <property type="entry name" value="Barstar"/>
</dbReference>
<accession>A0A239M0I5</accession>
<evidence type="ECO:0000259" key="2">
    <source>
        <dbReference type="Pfam" id="PF01337"/>
    </source>
</evidence>
<name>A0A239M0I5_9ACTN</name>
<dbReference type="InterPro" id="IPR035905">
    <property type="entry name" value="Barstar-like_sf"/>
</dbReference>
<sequence>MRELDGRRVTGEPGLHLVLGEAVNGPGGYVGCNADAPADCLRGGFGVTAPFTLV</sequence>
<dbReference type="EMBL" id="FZOF01000022">
    <property type="protein sequence ID" value="SNT35593.1"/>
    <property type="molecule type" value="Genomic_DNA"/>
</dbReference>
<protein>
    <submittedName>
        <fullName evidence="3">Barstar (Barnase inhibitor)</fullName>
    </submittedName>
</protein>
<dbReference type="AlphaFoldDB" id="A0A239M0I5"/>
<evidence type="ECO:0000256" key="1">
    <source>
        <dbReference type="ARBA" id="ARBA00006845"/>
    </source>
</evidence>
<dbReference type="SUPFAM" id="SSF52038">
    <property type="entry name" value="Barstar-related"/>
    <property type="match status" value="1"/>
</dbReference>
<evidence type="ECO:0000313" key="3">
    <source>
        <dbReference type="EMBL" id="SNT35593.1"/>
    </source>
</evidence>
<dbReference type="Gene3D" id="3.30.370.10">
    <property type="entry name" value="Barstar-like"/>
    <property type="match status" value="1"/>
</dbReference>